<name>A0A0H5NJS8_NOCFR</name>
<reference evidence="3" key="1">
    <citation type="submission" date="2015-03" db="EMBL/GenBank/DDBJ databases">
        <authorList>
            <consortium name="Pathogen Informatics"/>
        </authorList>
    </citation>
    <scope>NUCLEOTIDE SEQUENCE [LARGE SCALE GENOMIC DNA]</scope>
    <source>
        <strain evidence="3">NCTC11134</strain>
    </source>
</reference>
<protein>
    <recommendedName>
        <fullName evidence="1">DUF6973 domain-containing protein</fullName>
    </recommendedName>
</protein>
<accession>A0A0H5NJS8</accession>
<evidence type="ECO:0000313" key="2">
    <source>
        <dbReference type="EMBL" id="CRY75382.1"/>
    </source>
</evidence>
<dbReference type="Pfam" id="PF22322">
    <property type="entry name" value="DUF6973"/>
    <property type="match status" value="1"/>
</dbReference>
<dbReference type="AlphaFoldDB" id="A0A0H5NJS8"/>
<evidence type="ECO:0000259" key="1">
    <source>
        <dbReference type="Pfam" id="PF22322"/>
    </source>
</evidence>
<dbReference type="EMBL" id="LN868938">
    <property type="protein sequence ID" value="CRY75382.1"/>
    <property type="molecule type" value="Genomic_DNA"/>
</dbReference>
<dbReference type="KEGG" id="nfr:ERS450000_01301"/>
<dbReference type="RefSeq" id="WP_060591179.1">
    <property type="nucleotide sequence ID" value="NZ_CP031418.1"/>
</dbReference>
<organism evidence="2 3">
    <name type="scientific">Nocardia farcinica</name>
    <dbReference type="NCBI Taxonomy" id="37329"/>
    <lineage>
        <taxon>Bacteria</taxon>
        <taxon>Bacillati</taxon>
        <taxon>Actinomycetota</taxon>
        <taxon>Actinomycetes</taxon>
        <taxon>Mycobacteriales</taxon>
        <taxon>Nocardiaceae</taxon>
        <taxon>Nocardia</taxon>
    </lineage>
</organism>
<proteinExistence type="predicted"/>
<sequence>MTDKNPITIDAVRNWNLSAGHRLAIELGSLANTIETDVEVANREVQQSRDYFDSEAGEAMRARYDADRRNALAAVDALQAMTTPISEVATLFDNAALTIKDTVRKIQESEYQLFYTDDGQVFSRKSVMDWVDDNPLTGLTRSLSVEKARRDFQAALQGALYDIWTADLEYNARIGQVLETLPESVRQALVPVPTDPDLARILRENQVDASDRTVIFPSGELLATLRAIMPDIQPKAMTQEEADALIQLATSGLDGPAKLKTFYDIQDEASTAAANAFPDLSEKANEKALSDGHADAFRHMYWNARMTQEFGADWTNTFASGHEMIGSNPAAREAMDLYNNQLGRAIGANNPDASPEELQQKVLEAIDNNQAVVIQSSPDGGQIAFSNSVAPGQNVILPGAGIPMPKGN</sequence>
<gene>
    <name evidence="2" type="ORF">ERS450000_01301</name>
</gene>
<evidence type="ECO:0000313" key="3">
    <source>
        <dbReference type="Proteomes" id="UP000057820"/>
    </source>
</evidence>
<dbReference type="Proteomes" id="UP000057820">
    <property type="component" value="Chromosome 1"/>
</dbReference>
<dbReference type="InterPro" id="IPR054246">
    <property type="entry name" value="DUF6973"/>
</dbReference>
<feature type="domain" description="DUF6973" evidence="1">
    <location>
        <begin position="256"/>
        <end position="369"/>
    </location>
</feature>